<dbReference type="InterPro" id="IPR013786">
    <property type="entry name" value="AcylCoA_DH/ox_N"/>
</dbReference>
<dbReference type="CDD" id="cd00567">
    <property type="entry name" value="ACAD"/>
    <property type="match status" value="1"/>
</dbReference>
<dbReference type="GO" id="GO:0003995">
    <property type="term" value="F:acyl-CoA dehydrogenase activity"/>
    <property type="evidence" value="ECO:0007669"/>
    <property type="project" value="TreeGrafter"/>
</dbReference>
<evidence type="ECO:0000256" key="4">
    <source>
        <dbReference type="ARBA" id="ARBA00022827"/>
    </source>
</evidence>
<evidence type="ECO:0000259" key="7">
    <source>
        <dbReference type="Pfam" id="PF02771"/>
    </source>
</evidence>
<evidence type="ECO:0000313" key="8">
    <source>
        <dbReference type="EMBL" id="RVU05730.1"/>
    </source>
</evidence>
<protein>
    <submittedName>
        <fullName evidence="8">Acyl-CoA dehydrogenase</fullName>
    </submittedName>
</protein>
<evidence type="ECO:0000256" key="5">
    <source>
        <dbReference type="ARBA" id="ARBA00023002"/>
    </source>
</evidence>
<dbReference type="RefSeq" id="WP_127707650.1">
    <property type="nucleotide sequence ID" value="NZ_SACO01000004.1"/>
</dbReference>
<dbReference type="PANTHER" id="PTHR43884:SF20">
    <property type="entry name" value="ACYL-COA DEHYDROGENASE FADE28"/>
    <property type="match status" value="1"/>
</dbReference>
<dbReference type="Proteomes" id="UP000282837">
    <property type="component" value="Unassembled WGS sequence"/>
</dbReference>
<reference evidence="8 9" key="1">
    <citation type="submission" date="2019-01" db="EMBL/GenBank/DDBJ databases">
        <authorList>
            <person name="Chen W.-M."/>
        </authorList>
    </citation>
    <scope>NUCLEOTIDE SEQUENCE [LARGE SCALE GENOMIC DNA]</scope>
    <source>
        <strain evidence="8 9">FSY-9</strain>
    </source>
</reference>
<dbReference type="OrthoDB" id="7328575at2"/>
<dbReference type="Gene3D" id="2.40.110.10">
    <property type="entry name" value="Butyryl-CoA Dehydrogenase, subunit A, domain 2"/>
    <property type="match status" value="1"/>
</dbReference>
<feature type="domain" description="Acyl-CoA dehydrogenase/oxidase C-terminal" evidence="6">
    <location>
        <begin position="233"/>
        <end position="351"/>
    </location>
</feature>
<dbReference type="Gene3D" id="1.20.140.10">
    <property type="entry name" value="Butyryl-CoA Dehydrogenase, subunit A, domain 3"/>
    <property type="match status" value="1"/>
</dbReference>
<keyword evidence="5" id="KW-0560">Oxidoreductase</keyword>
<proteinExistence type="inferred from homology"/>
<evidence type="ECO:0000256" key="3">
    <source>
        <dbReference type="ARBA" id="ARBA00022630"/>
    </source>
</evidence>
<dbReference type="Gene3D" id="1.10.540.10">
    <property type="entry name" value="Acyl-CoA dehydrogenase/oxidase, N-terminal domain"/>
    <property type="match status" value="1"/>
</dbReference>
<dbReference type="AlphaFoldDB" id="A0A3S2Y864"/>
<dbReference type="EMBL" id="SACO01000004">
    <property type="protein sequence ID" value="RVU05730.1"/>
    <property type="molecule type" value="Genomic_DNA"/>
</dbReference>
<dbReference type="InterPro" id="IPR009100">
    <property type="entry name" value="AcylCoA_DH/oxidase_NM_dom_sf"/>
</dbReference>
<dbReference type="InterPro" id="IPR046373">
    <property type="entry name" value="Acyl-CoA_Oxase/DH_mid-dom_sf"/>
</dbReference>
<comment type="cofactor">
    <cofactor evidence="1">
        <name>FAD</name>
        <dbReference type="ChEBI" id="CHEBI:57692"/>
    </cofactor>
</comment>
<accession>A0A3S2Y864</accession>
<comment type="similarity">
    <text evidence="2">Belongs to the acyl-CoA dehydrogenase family.</text>
</comment>
<evidence type="ECO:0000256" key="1">
    <source>
        <dbReference type="ARBA" id="ARBA00001974"/>
    </source>
</evidence>
<gene>
    <name evidence="8" type="ORF">EOE18_07010</name>
</gene>
<keyword evidence="9" id="KW-1185">Reference proteome</keyword>
<name>A0A3S2Y864_9SPHN</name>
<keyword evidence="4" id="KW-0274">FAD</keyword>
<organism evidence="8 9">
    <name type="scientific">Novosphingobium umbonatum</name>
    <dbReference type="NCBI Taxonomy" id="1908524"/>
    <lineage>
        <taxon>Bacteria</taxon>
        <taxon>Pseudomonadati</taxon>
        <taxon>Pseudomonadota</taxon>
        <taxon>Alphaproteobacteria</taxon>
        <taxon>Sphingomonadales</taxon>
        <taxon>Sphingomonadaceae</taxon>
        <taxon>Novosphingobium</taxon>
    </lineage>
</organism>
<dbReference type="PANTHER" id="PTHR43884">
    <property type="entry name" value="ACYL-COA DEHYDROGENASE"/>
    <property type="match status" value="1"/>
</dbReference>
<evidence type="ECO:0000256" key="2">
    <source>
        <dbReference type="ARBA" id="ARBA00009347"/>
    </source>
</evidence>
<dbReference type="Pfam" id="PF02771">
    <property type="entry name" value="Acyl-CoA_dh_N"/>
    <property type="match status" value="1"/>
</dbReference>
<dbReference type="InterPro" id="IPR037069">
    <property type="entry name" value="AcylCoA_DH/ox_N_sf"/>
</dbReference>
<evidence type="ECO:0000259" key="6">
    <source>
        <dbReference type="Pfam" id="PF00441"/>
    </source>
</evidence>
<dbReference type="SUPFAM" id="SSF56645">
    <property type="entry name" value="Acyl-CoA dehydrogenase NM domain-like"/>
    <property type="match status" value="1"/>
</dbReference>
<dbReference type="Pfam" id="PF00441">
    <property type="entry name" value="Acyl-CoA_dh_1"/>
    <property type="match status" value="1"/>
</dbReference>
<dbReference type="InterPro" id="IPR036250">
    <property type="entry name" value="AcylCo_DH-like_C"/>
</dbReference>
<feature type="domain" description="Acyl-CoA dehydrogenase/oxidase N-terminal" evidence="7">
    <location>
        <begin position="6"/>
        <end position="117"/>
    </location>
</feature>
<keyword evidence="3" id="KW-0285">Flavoprotein</keyword>
<dbReference type="InterPro" id="IPR009075">
    <property type="entry name" value="AcylCo_DH/oxidase_C"/>
</dbReference>
<comment type="caution">
    <text evidence="8">The sequence shown here is derived from an EMBL/GenBank/DDBJ whole genome shotgun (WGS) entry which is preliminary data.</text>
</comment>
<dbReference type="SUPFAM" id="SSF47203">
    <property type="entry name" value="Acyl-CoA dehydrogenase C-terminal domain-like"/>
    <property type="match status" value="1"/>
</dbReference>
<dbReference type="GO" id="GO:0050660">
    <property type="term" value="F:flavin adenine dinucleotide binding"/>
    <property type="evidence" value="ECO:0007669"/>
    <property type="project" value="InterPro"/>
</dbReference>
<sequence>MNFDLSEEETMVQSLAQRFVQDRYDVERRRGYLANETGFSQENWSLLGELGLIAAPLAPENGGLGFGACALVPVFEALGGGLAVEPLIDNVLIGARLLLAQGQDDLVEVWQDDLATGHKRIALAHAEAASRGVATWVESTAHIEGDHVRIKGIKHCVPAGVGADAFLISARSTGAAGERDGVDLYLVPASQPGLIQRPWRKVDGGAALHLECVDVVVPLSHRLSDGLDGLDKVMPLAKLAQAAEAVGIMQRLFDDTLDYLRTRSQFNTQLGKFQAIQHRMVAQYAVLEQARALINLALVCEGQDGFAQAVDGARAFISEGSISLGHEMIQFHGGMGVSDELAIGHGHKRLLMLSRWPEDAGAALDRFAGLAA</sequence>
<evidence type="ECO:0000313" key="9">
    <source>
        <dbReference type="Proteomes" id="UP000282837"/>
    </source>
</evidence>